<keyword evidence="3" id="KW-1185">Reference proteome</keyword>
<reference evidence="2 3" key="1">
    <citation type="submission" date="2020-08" db="EMBL/GenBank/DDBJ databases">
        <title>Genomic Encyclopedia of Type Strains, Phase IV (KMG-IV): sequencing the most valuable type-strain genomes for metagenomic binning, comparative biology and taxonomic classification.</title>
        <authorList>
            <person name="Goeker M."/>
        </authorList>
    </citation>
    <scope>NUCLEOTIDE SEQUENCE [LARGE SCALE GENOMIC DNA]</scope>
    <source>
        <strain evidence="2 3">DSM 102850</strain>
    </source>
</reference>
<evidence type="ECO:0000256" key="1">
    <source>
        <dbReference type="SAM" id="Coils"/>
    </source>
</evidence>
<dbReference type="Proteomes" id="UP000563524">
    <property type="component" value="Unassembled WGS sequence"/>
</dbReference>
<sequence>MQTNSPFFDGMARVIAEAAGAADGVRREAETVLHSQLQRFVADMELVPREEFEAVKEMAAKALAEVERLSAEVAELKGGAPEGGEGR</sequence>
<evidence type="ECO:0008006" key="4">
    <source>
        <dbReference type="Google" id="ProtNLM"/>
    </source>
</evidence>
<dbReference type="EMBL" id="JACHOB010000005">
    <property type="protein sequence ID" value="MBB4659752.1"/>
    <property type="molecule type" value="Genomic_DNA"/>
</dbReference>
<protein>
    <recommendedName>
        <fullName evidence="4">Pyrroline-5-carboxylate reductase</fullName>
    </recommendedName>
</protein>
<dbReference type="AlphaFoldDB" id="A0A840I5R9"/>
<evidence type="ECO:0000313" key="3">
    <source>
        <dbReference type="Proteomes" id="UP000563524"/>
    </source>
</evidence>
<comment type="caution">
    <text evidence="2">The sequence shown here is derived from an EMBL/GenBank/DDBJ whole genome shotgun (WGS) entry which is preliminary data.</text>
</comment>
<accession>A0A840I5R9</accession>
<dbReference type="InterPro" id="IPR007475">
    <property type="entry name" value="UbiK"/>
</dbReference>
<gene>
    <name evidence="2" type="ORF">GGQ59_002293</name>
</gene>
<name>A0A840I5R9_9PROT</name>
<keyword evidence="1" id="KW-0175">Coiled coil</keyword>
<dbReference type="Pfam" id="PF04380">
    <property type="entry name" value="BMFP"/>
    <property type="match status" value="1"/>
</dbReference>
<organism evidence="2 3">
    <name type="scientific">Parvularcula dongshanensis</name>
    <dbReference type="NCBI Taxonomy" id="1173995"/>
    <lineage>
        <taxon>Bacteria</taxon>
        <taxon>Pseudomonadati</taxon>
        <taxon>Pseudomonadota</taxon>
        <taxon>Alphaproteobacteria</taxon>
        <taxon>Parvularculales</taxon>
        <taxon>Parvularculaceae</taxon>
        <taxon>Parvularcula</taxon>
    </lineage>
</organism>
<feature type="coiled-coil region" evidence="1">
    <location>
        <begin position="52"/>
        <end position="79"/>
    </location>
</feature>
<evidence type="ECO:0000313" key="2">
    <source>
        <dbReference type="EMBL" id="MBB4659752.1"/>
    </source>
</evidence>
<proteinExistence type="predicted"/>